<dbReference type="InterPro" id="IPR025857">
    <property type="entry name" value="MacB_PCD"/>
</dbReference>
<evidence type="ECO:0000256" key="2">
    <source>
        <dbReference type="ARBA" id="ARBA00022475"/>
    </source>
</evidence>
<keyword evidence="3 7" id="KW-0812">Transmembrane</keyword>
<feature type="domain" description="ABC3 transporter permease C-terminal" evidence="8">
    <location>
        <begin position="381"/>
        <end position="496"/>
    </location>
</feature>
<dbReference type="AlphaFoldDB" id="W0RRY9"/>
<feature type="domain" description="ABC3 transporter permease C-terminal" evidence="8">
    <location>
        <begin position="789"/>
        <end position="895"/>
    </location>
</feature>
<dbReference type="InterPro" id="IPR017800">
    <property type="entry name" value="ADOP"/>
</dbReference>
<sequence>MRSTESTERSSVPPGVRRLFRLPLGSAERVHADVDEELQSFLDARIEYLVERGMSPPEARTEALRRLGGASLDEVRERLHHSATRREERMRFGERVEKVRHDTRFALRQLAKAPGFALVAVLTLALGIGANSAIFSVVHSVLLRPLPFAEPERLLRLRERADARDTEGRVVTYGGFGAWRQRAHAFAALGAYTYGGATLTAGCATPTGACEPQPIRLQNATAGYWQAMYAPPVVGRYFGGAEDAPGAADVVVLSHALWTSVFGADRRVVGRAIMLSDRPYTVVGVAPASYGVAAGNTDAWVPLALTSAQLADHGDHELAVVGRVRDGASIEQALTELTEIQTQLAREHPGTGIDGGIVALSLRDALVGQARELLLILLGAVGLVLLIACGNVASLLLARGGVREKEIAVRAALGAARGRLVSQLLAESLVLAALGAAAGLGVAAAGVRFLKSSMPPNFVPRLQDAALDGPVLAFTVVVAVGCGVLFGLYPALRGARVDLQHALRQGGRDGGAVRYRLRAALVVGEVCVALVLLVGAGLLVRSAMALRAVPLGFDAANVLVAGVSLPEARYPSDETARETFARLERAVAAVPGVRAAGMVNRIPIAGGGWDCGVRAEGTEAEYDANVRVATPGLAPALGVAIARGRFFTAADGAGAPPVVVINRALARRLFGDADPIGRRVSNCIAPSRESRVWRTVVGVMNDVHANGLDQGPADEVYLPNAQLLLERSRTLVVRGAVPVASLAPAIKRAVATVDPQLPLVRLRTMEEVVSRSLAVPRFTTFLLLLLGGTGLTLAVVGIYGVIAYFVVQRTREIGVRLALGASATAVVRLVVRQGLALALAGVVLGLGAAWALARVLANQLFGVSAHDPITFVGVAALLTLVAVAASAVPAWRASKVDRLTALRGP</sequence>
<evidence type="ECO:0000256" key="5">
    <source>
        <dbReference type="ARBA" id="ARBA00023136"/>
    </source>
</evidence>
<dbReference type="OrthoDB" id="9770036at2"/>
<dbReference type="NCBIfam" id="TIGR03434">
    <property type="entry name" value="ADOP"/>
    <property type="match status" value="1"/>
</dbReference>
<keyword evidence="2" id="KW-1003">Cell membrane</keyword>
<feature type="transmembrane region" description="Helical" evidence="7">
    <location>
        <begin position="429"/>
        <end position="450"/>
    </location>
</feature>
<evidence type="ECO:0000256" key="1">
    <source>
        <dbReference type="ARBA" id="ARBA00004651"/>
    </source>
</evidence>
<dbReference type="PANTHER" id="PTHR30572:SF4">
    <property type="entry name" value="ABC TRANSPORTER PERMEASE YTRF"/>
    <property type="match status" value="1"/>
</dbReference>
<evidence type="ECO:0000259" key="9">
    <source>
        <dbReference type="Pfam" id="PF12704"/>
    </source>
</evidence>
<comment type="subcellular location">
    <subcellularLocation>
        <location evidence="1">Cell membrane</location>
        <topology evidence="1">Multi-pass membrane protein</topology>
    </subcellularLocation>
</comment>
<feature type="transmembrane region" description="Helical" evidence="7">
    <location>
        <begin position="471"/>
        <end position="492"/>
    </location>
</feature>
<dbReference type="InParanoid" id="W0RRY9"/>
<evidence type="ECO:0000313" key="11">
    <source>
        <dbReference type="Proteomes" id="UP000019151"/>
    </source>
</evidence>
<dbReference type="Proteomes" id="UP000019151">
    <property type="component" value="Plasmid 2"/>
</dbReference>
<keyword evidence="10" id="KW-0614">Plasmid</keyword>
<dbReference type="InterPro" id="IPR047928">
    <property type="entry name" value="Perm_prefix_1"/>
</dbReference>
<evidence type="ECO:0000256" key="7">
    <source>
        <dbReference type="SAM" id="Phobius"/>
    </source>
</evidence>
<dbReference type="NCBIfam" id="NF038403">
    <property type="entry name" value="perm_prefix_1"/>
    <property type="match status" value="1"/>
</dbReference>
<keyword evidence="5 7" id="KW-0472">Membrane</keyword>
<reference evidence="10 11" key="1">
    <citation type="journal article" date="2014" name="Genome Announc.">
        <title>Genome Sequence and Methylome of Soil Bacterium Gemmatirosa kalamazoonensis KBS708T, a Member of the Rarely Cultivated Gemmatimonadetes Phylum.</title>
        <authorList>
            <person name="Debruyn J.M."/>
            <person name="Radosevich M."/>
            <person name="Wommack K.E."/>
            <person name="Polson S.W."/>
            <person name="Hauser L.J."/>
            <person name="Fawaz M.N."/>
            <person name="Korlach J."/>
            <person name="Tsai Y.C."/>
        </authorList>
    </citation>
    <scope>NUCLEOTIDE SEQUENCE [LARGE SCALE GENOMIC DNA]</scope>
    <source>
        <strain evidence="10 11">KBS708</strain>
        <plasmid evidence="11">Plasmid 2</plasmid>
    </source>
</reference>
<gene>
    <name evidence="10" type="ORF">J421_6199</name>
</gene>
<feature type="transmembrane region" description="Helical" evidence="7">
    <location>
        <begin position="781"/>
        <end position="807"/>
    </location>
</feature>
<feature type="transmembrane region" description="Helical" evidence="7">
    <location>
        <begin position="838"/>
        <end position="857"/>
    </location>
</feature>
<geneLocation type="plasmid" evidence="10 11">
    <name>2</name>
</geneLocation>
<feature type="transmembrane region" description="Helical" evidence="7">
    <location>
        <begin position="116"/>
        <end position="143"/>
    </location>
</feature>
<name>W0RRY9_9BACT</name>
<dbReference type="KEGG" id="gba:J421_6199"/>
<dbReference type="eggNOG" id="COG0577">
    <property type="taxonomic scope" value="Bacteria"/>
</dbReference>
<dbReference type="InterPro" id="IPR003838">
    <property type="entry name" value="ABC3_permease_C"/>
</dbReference>
<proteinExistence type="inferred from homology"/>
<organism evidence="10 11">
    <name type="scientific">Gemmatirosa kalamazoonensis</name>
    <dbReference type="NCBI Taxonomy" id="861299"/>
    <lineage>
        <taxon>Bacteria</taxon>
        <taxon>Pseudomonadati</taxon>
        <taxon>Gemmatimonadota</taxon>
        <taxon>Gemmatimonadia</taxon>
        <taxon>Gemmatimonadales</taxon>
        <taxon>Gemmatimonadaceae</taxon>
        <taxon>Gemmatirosa</taxon>
    </lineage>
</organism>
<dbReference type="EMBL" id="CP007130">
    <property type="protein sequence ID" value="AHG93734.1"/>
    <property type="molecule type" value="Genomic_DNA"/>
</dbReference>
<dbReference type="Pfam" id="PF12704">
    <property type="entry name" value="MacB_PCD"/>
    <property type="match status" value="2"/>
</dbReference>
<evidence type="ECO:0000256" key="6">
    <source>
        <dbReference type="ARBA" id="ARBA00038076"/>
    </source>
</evidence>
<dbReference type="GO" id="GO:0022857">
    <property type="term" value="F:transmembrane transporter activity"/>
    <property type="evidence" value="ECO:0007669"/>
    <property type="project" value="TreeGrafter"/>
</dbReference>
<accession>W0RRY9</accession>
<dbReference type="HOGENOM" id="CLU_009433_1_0_0"/>
<comment type="similarity">
    <text evidence="6">Belongs to the ABC-4 integral membrane protein family.</text>
</comment>
<feature type="domain" description="MacB-like periplasmic core" evidence="9">
    <location>
        <begin position="118"/>
        <end position="339"/>
    </location>
</feature>
<dbReference type="PANTHER" id="PTHR30572">
    <property type="entry name" value="MEMBRANE COMPONENT OF TRANSPORTER-RELATED"/>
    <property type="match status" value="1"/>
</dbReference>
<keyword evidence="11" id="KW-1185">Reference proteome</keyword>
<feature type="transmembrane region" description="Helical" evidence="7">
    <location>
        <begin position="869"/>
        <end position="891"/>
    </location>
</feature>
<keyword evidence="4 7" id="KW-1133">Transmembrane helix</keyword>
<evidence type="ECO:0000256" key="3">
    <source>
        <dbReference type="ARBA" id="ARBA00022692"/>
    </source>
</evidence>
<protein>
    <submittedName>
        <fullName evidence="10">Permease</fullName>
    </submittedName>
</protein>
<dbReference type="Pfam" id="PF02687">
    <property type="entry name" value="FtsX"/>
    <property type="match status" value="2"/>
</dbReference>
<evidence type="ECO:0000256" key="4">
    <source>
        <dbReference type="ARBA" id="ARBA00022989"/>
    </source>
</evidence>
<dbReference type="InterPro" id="IPR050250">
    <property type="entry name" value="Macrolide_Exporter_MacB"/>
</dbReference>
<dbReference type="GO" id="GO:0005886">
    <property type="term" value="C:plasma membrane"/>
    <property type="evidence" value="ECO:0007669"/>
    <property type="project" value="UniProtKB-SubCell"/>
</dbReference>
<dbReference type="RefSeq" id="WP_104023548.1">
    <property type="nucleotide sequence ID" value="NZ_CP007130.1"/>
</dbReference>
<feature type="transmembrane region" description="Helical" evidence="7">
    <location>
        <begin position="373"/>
        <end position="397"/>
    </location>
</feature>
<evidence type="ECO:0000313" key="10">
    <source>
        <dbReference type="EMBL" id="AHG93734.1"/>
    </source>
</evidence>
<feature type="domain" description="MacB-like periplasmic core" evidence="9">
    <location>
        <begin position="520"/>
        <end position="743"/>
    </location>
</feature>
<evidence type="ECO:0000259" key="8">
    <source>
        <dbReference type="Pfam" id="PF02687"/>
    </source>
</evidence>
<feature type="transmembrane region" description="Helical" evidence="7">
    <location>
        <begin position="519"/>
        <end position="540"/>
    </location>
</feature>